<sequence length="332" mass="35542">MMATMARQASNASRYDDDDGCDYPVSTPAVCANPPSLLIKRPAAPIAKYPKHPFHNSYFKLGQGIAWMHDAFGLVSPWPSTLDCECRKAAKILRKFTGEGDPLTPEVETSDHRRRTRRTYITIRQDDLTNAHGLVIFSMGRVGGFLLGQTVGNGVVVARLPDGSWSPPAAIGVVSLSFINVPIAFGLDLVEVVMVLPTAEAVDSFKDSFRVSLGLDAAVSFGPLGVGIGAELASNKASYNKMPRVYSRSRGLFFGNSLNVRFVGSGKAADELFYGKKGITTNQVLKGNVPIKGPPGMWPEGAQPLMNVLTAEAGPCHWGVPKKAETVSCGAC</sequence>
<dbReference type="AlphaFoldDB" id="A0AA40BZ80"/>
<dbReference type="Proteomes" id="UP001175000">
    <property type="component" value="Unassembled WGS sequence"/>
</dbReference>
<evidence type="ECO:0000313" key="3">
    <source>
        <dbReference type="Proteomes" id="UP001175000"/>
    </source>
</evidence>
<evidence type="ECO:0000313" key="2">
    <source>
        <dbReference type="EMBL" id="KAK0619431.1"/>
    </source>
</evidence>
<dbReference type="PANTHER" id="PTHR15629">
    <property type="entry name" value="SH3YL1 PROTEIN"/>
    <property type="match status" value="1"/>
</dbReference>
<accession>A0AA40BZ80</accession>
<dbReference type="Pfam" id="PF04366">
    <property type="entry name" value="Ysc84"/>
    <property type="match status" value="1"/>
</dbReference>
<dbReference type="EMBL" id="JAULSU010000004">
    <property type="protein sequence ID" value="KAK0619431.1"/>
    <property type="molecule type" value="Genomic_DNA"/>
</dbReference>
<feature type="domain" description="Ysc84 actin-binding" evidence="1">
    <location>
        <begin position="183"/>
        <end position="311"/>
    </location>
</feature>
<protein>
    <recommendedName>
        <fullName evidence="1">Ysc84 actin-binding domain-containing protein</fullName>
    </recommendedName>
</protein>
<name>A0AA40BZ80_9PEZI</name>
<dbReference type="CDD" id="cd11524">
    <property type="entry name" value="SYLF"/>
    <property type="match status" value="1"/>
</dbReference>
<evidence type="ECO:0000259" key="1">
    <source>
        <dbReference type="Pfam" id="PF04366"/>
    </source>
</evidence>
<gene>
    <name evidence="2" type="ORF">B0T14DRAFT_584966</name>
</gene>
<proteinExistence type="predicted"/>
<reference evidence="2" key="1">
    <citation type="submission" date="2023-06" db="EMBL/GenBank/DDBJ databases">
        <title>Genome-scale phylogeny and comparative genomics of the fungal order Sordariales.</title>
        <authorList>
            <consortium name="Lawrence Berkeley National Laboratory"/>
            <person name="Hensen N."/>
            <person name="Bonometti L."/>
            <person name="Westerberg I."/>
            <person name="Brannstrom I.O."/>
            <person name="Guillou S."/>
            <person name="Cros-Aarteil S."/>
            <person name="Calhoun S."/>
            <person name="Haridas S."/>
            <person name="Kuo A."/>
            <person name="Mondo S."/>
            <person name="Pangilinan J."/>
            <person name="Riley R."/>
            <person name="Labutti K."/>
            <person name="Andreopoulos B."/>
            <person name="Lipzen A."/>
            <person name="Chen C."/>
            <person name="Yanf M."/>
            <person name="Daum C."/>
            <person name="Ng V."/>
            <person name="Clum A."/>
            <person name="Steindorff A."/>
            <person name="Ohm R."/>
            <person name="Martin F."/>
            <person name="Silar P."/>
            <person name="Natvig D."/>
            <person name="Lalanne C."/>
            <person name="Gautier V."/>
            <person name="Ament-Velasquez S.L."/>
            <person name="Kruys A."/>
            <person name="Hutchinson M.I."/>
            <person name="Powell A.J."/>
            <person name="Barry K."/>
            <person name="Miller A.N."/>
            <person name="Grigoriev I.V."/>
            <person name="Debuchy R."/>
            <person name="Gladieux P."/>
            <person name="Thoren M.H."/>
            <person name="Johannesson H."/>
        </authorList>
    </citation>
    <scope>NUCLEOTIDE SEQUENCE</scope>
    <source>
        <strain evidence="2">CBS 606.72</strain>
    </source>
</reference>
<dbReference type="GO" id="GO:0035091">
    <property type="term" value="F:phosphatidylinositol binding"/>
    <property type="evidence" value="ECO:0007669"/>
    <property type="project" value="TreeGrafter"/>
</dbReference>
<dbReference type="InterPro" id="IPR007461">
    <property type="entry name" value="Ysc84_actin-binding"/>
</dbReference>
<organism evidence="2 3">
    <name type="scientific">Immersiella caudata</name>
    <dbReference type="NCBI Taxonomy" id="314043"/>
    <lineage>
        <taxon>Eukaryota</taxon>
        <taxon>Fungi</taxon>
        <taxon>Dikarya</taxon>
        <taxon>Ascomycota</taxon>
        <taxon>Pezizomycotina</taxon>
        <taxon>Sordariomycetes</taxon>
        <taxon>Sordariomycetidae</taxon>
        <taxon>Sordariales</taxon>
        <taxon>Lasiosphaeriaceae</taxon>
        <taxon>Immersiella</taxon>
    </lineage>
</organism>
<keyword evidence="3" id="KW-1185">Reference proteome</keyword>
<comment type="caution">
    <text evidence="2">The sequence shown here is derived from an EMBL/GenBank/DDBJ whole genome shotgun (WGS) entry which is preliminary data.</text>
</comment>
<dbReference type="PANTHER" id="PTHR15629:SF8">
    <property type="entry name" value="DUF500 DOMAIN PROTEIN (AFU_ORTHOLOGUE AFUA_5G07310)"/>
    <property type="match status" value="1"/>
</dbReference>
<dbReference type="InterPro" id="IPR051702">
    <property type="entry name" value="SH3_domain_YSC84-like"/>
</dbReference>